<feature type="transmembrane region" description="Helical" evidence="7">
    <location>
        <begin position="169"/>
        <end position="188"/>
    </location>
</feature>
<feature type="transmembrane region" description="Helical" evidence="7">
    <location>
        <begin position="137"/>
        <end position="162"/>
    </location>
</feature>
<dbReference type="GO" id="GO:0009246">
    <property type="term" value="P:enterobacterial common antigen biosynthetic process"/>
    <property type="evidence" value="ECO:0007669"/>
    <property type="project" value="TreeGrafter"/>
</dbReference>
<proteinExistence type="inferred from homology"/>
<comment type="caution">
    <text evidence="9">The sequence shown here is derived from an EMBL/GenBank/DDBJ whole genome shotgun (WGS) entry which is preliminary data.</text>
</comment>
<feature type="transmembrane region" description="Helical" evidence="7">
    <location>
        <begin position="98"/>
        <end position="117"/>
    </location>
</feature>
<name>A0A0C1D7L3_9SPHI</name>
<organism evidence="9 10">
    <name type="scientific">Pedobacter kyungheensis</name>
    <dbReference type="NCBI Taxonomy" id="1069985"/>
    <lineage>
        <taxon>Bacteria</taxon>
        <taxon>Pseudomonadati</taxon>
        <taxon>Bacteroidota</taxon>
        <taxon>Sphingobacteriia</taxon>
        <taxon>Sphingobacteriales</taxon>
        <taxon>Sphingobacteriaceae</taxon>
        <taxon>Pedobacter</taxon>
    </lineage>
</organism>
<comment type="similarity">
    <text evidence="2">Belongs to the acyltransferase 3 family.</text>
</comment>
<protein>
    <recommendedName>
        <fullName evidence="8">Acyltransferase 3 domain-containing protein</fullName>
    </recommendedName>
</protein>
<feature type="transmembrane region" description="Helical" evidence="7">
    <location>
        <begin position="228"/>
        <end position="250"/>
    </location>
</feature>
<keyword evidence="5 7" id="KW-1133">Transmembrane helix</keyword>
<dbReference type="PANTHER" id="PTHR40074:SF2">
    <property type="entry name" value="O-ACETYLTRANSFERASE WECH"/>
    <property type="match status" value="1"/>
</dbReference>
<evidence type="ECO:0000256" key="1">
    <source>
        <dbReference type="ARBA" id="ARBA00004651"/>
    </source>
</evidence>
<sequence>MDIEVKKETAPVKKNFDFVDTIRCISMFGIVFEHSAVLWGTKYSTMGDTFLQVITMQFWKFATIAFFLIGGFLINYKFTEYTPGQYLARRFKNTIKPWLFWIFFLVIATLIQRIIVASRGGDAVFINGPVAYFAEQFRYILFESSFWFILNFLICISILLIFKKYLYKLWFGLIWAAVSLVYSVNLYFEWFVTHHSAALFGFVFYLWLGVYLNRYYEQVINYIKKIKWTYVGLVNILFFILSCLEVIYLAKHGSKDEYNTLRISNILYSLSMFVLLLKMGSVKFIDKNLEPRKTTFGIYLLHQILIIRLIPEIFKWDKWNVATFTVTENILYSILRFALVYGLSFLLTRLLLKTKLKWTVGG</sequence>
<dbReference type="Proteomes" id="UP000031246">
    <property type="component" value="Unassembled WGS sequence"/>
</dbReference>
<dbReference type="PANTHER" id="PTHR40074">
    <property type="entry name" value="O-ACETYLTRANSFERASE WECH"/>
    <property type="match status" value="1"/>
</dbReference>
<evidence type="ECO:0000259" key="8">
    <source>
        <dbReference type="Pfam" id="PF01757"/>
    </source>
</evidence>
<feature type="transmembrane region" description="Helical" evidence="7">
    <location>
        <begin position="294"/>
        <end position="310"/>
    </location>
</feature>
<evidence type="ECO:0000313" key="10">
    <source>
        <dbReference type="Proteomes" id="UP000031246"/>
    </source>
</evidence>
<feature type="transmembrane region" description="Helical" evidence="7">
    <location>
        <begin position="262"/>
        <end position="282"/>
    </location>
</feature>
<comment type="subcellular location">
    <subcellularLocation>
        <location evidence="1">Cell membrane</location>
        <topology evidence="1">Multi-pass membrane protein</topology>
    </subcellularLocation>
</comment>
<dbReference type="Pfam" id="PF01757">
    <property type="entry name" value="Acyl_transf_3"/>
    <property type="match status" value="1"/>
</dbReference>
<dbReference type="RefSeq" id="WP_039477207.1">
    <property type="nucleotide sequence ID" value="NZ_JSYN01000016.1"/>
</dbReference>
<feature type="domain" description="Acyltransferase 3" evidence="8">
    <location>
        <begin position="17"/>
        <end position="348"/>
    </location>
</feature>
<dbReference type="GO" id="GO:0005886">
    <property type="term" value="C:plasma membrane"/>
    <property type="evidence" value="ECO:0007669"/>
    <property type="project" value="UniProtKB-SubCell"/>
</dbReference>
<accession>A0A0C1D7L3</accession>
<dbReference type="EMBL" id="JSYN01000016">
    <property type="protein sequence ID" value="KIA93196.1"/>
    <property type="molecule type" value="Genomic_DNA"/>
</dbReference>
<evidence type="ECO:0000256" key="7">
    <source>
        <dbReference type="SAM" id="Phobius"/>
    </source>
</evidence>
<dbReference type="GO" id="GO:0016413">
    <property type="term" value="F:O-acetyltransferase activity"/>
    <property type="evidence" value="ECO:0007669"/>
    <property type="project" value="TreeGrafter"/>
</dbReference>
<evidence type="ECO:0000313" key="9">
    <source>
        <dbReference type="EMBL" id="KIA93196.1"/>
    </source>
</evidence>
<dbReference type="AlphaFoldDB" id="A0A0C1D7L3"/>
<feature type="transmembrane region" description="Helical" evidence="7">
    <location>
        <begin position="59"/>
        <end position="78"/>
    </location>
</feature>
<dbReference type="InterPro" id="IPR002656">
    <property type="entry name" value="Acyl_transf_3_dom"/>
</dbReference>
<evidence type="ECO:0000256" key="4">
    <source>
        <dbReference type="ARBA" id="ARBA00022692"/>
    </source>
</evidence>
<evidence type="ECO:0000256" key="5">
    <source>
        <dbReference type="ARBA" id="ARBA00022989"/>
    </source>
</evidence>
<evidence type="ECO:0000256" key="6">
    <source>
        <dbReference type="ARBA" id="ARBA00023136"/>
    </source>
</evidence>
<feature type="transmembrane region" description="Helical" evidence="7">
    <location>
        <begin position="21"/>
        <end position="39"/>
    </location>
</feature>
<reference evidence="9 10" key="1">
    <citation type="submission" date="2014-10" db="EMBL/GenBank/DDBJ databases">
        <title>Pedobacter Kyungheensis.</title>
        <authorList>
            <person name="Anderson B.M."/>
            <person name="Newman J.D."/>
        </authorList>
    </citation>
    <scope>NUCLEOTIDE SEQUENCE [LARGE SCALE GENOMIC DNA]</scope>
    <source>
        <strain evidence="9 10">KACC 16221</strain>
    </source>
</reference>
<evidence type="ECO:0000256" key="2">
    <source>
        <dbReference type="ARBA" id="ARBA00007400"/>
    </source>
</evidence>
<keyword evidence="6 7" id="KW-0472">Membrane</keyword>
<gene>
    <name evidence="9" type="ORF">OC25_14290</name>
</gene>
<keyword evidence="3" id="KW-1003">Cell membrane</keyword>
<feature type="transmembrane region" description="Helical" evidence="7">
    <location>
        <begin position="194"/>
        <end position="216"/>
    </location>
</feature>
<keyword evidence="4 7" id="KW-0812">Transmembrane</keyword>
<evidence type="ECO:0000256" key="3">
    <source>
        <dbReference type="ARBA" id="ARBA00022475"/>
    </source>
</evidence>
<feature type="transmembrane region" description="Helical" evidence="7">
    <location>
        <begin position="330"/>
        <end position="352"/>
    </location>
</feature>
<keyword evidence="10" id="KW-1185">Reference proteome</keyword>